<evidence type="ECO:0000256" key="3">
    <source>
        <dbReference type="PIRSR" id="PIRSR601461-1"/>
    </source>
</evidence>
<name>A0AAE0NBQ4_9PEZI</name>
<dbReference type="EMBL" id="JAULSW010000006">
    <property type="protein sequence ID" value="KAK3378147.1"/>
    <property type="molecule type" value="Genomic_DNA"/>
</dbReference>
<dbReference type="AlphaFoldDB" id="A0AAE0NBQ4"/>
<dbReference type="Proteomes" id="UP001285441">
    <property type="component" value="Unassembled WGS sequence"/>
</dbReference>
<dbReference type="PROSITE" id="PS00141">
    <property type="entry name" value="ASP_PROTEASE"/>
    <property type="match status" value="2"/>
</dbReference>
<dbReference type="PANTHER" id="PTHR47966">
    <property type="entry name" value="BETA-SITE APP-CLEAVING ENZYME, ISOFORM A-RELATED"/>
    <property type="match status" value="1"/>
</dbReference>
<dbReference type="InterPro" id="IPR001461">
    <property type="entry name" value="Aspartic_peptidase_A1"/>
</dbReference>
<dbReference type="SUPFAM" id="SSF50630">
    <property type="entry name" value="Acid proteases"/>
    <property type="match status" value="1"/>
</dbReference>
<keyword evidence="4" id="KW-0645">Protease</keyword>
<dbReference type="Pfam" id="PF00026">
    <property type="entry name" value="Asp"/>
    <property type="match status" value="1"/>
</dbReference>
<organism evidence="7 8">
    <name type="scientific">Podospora didyma</name>
    <dbReference type="NCBI Taxonomy" id="330526"/>
    <lineage>
        <taxon>Eukaryota</taxon>
        <taxon>Fungi</taxon>
        <taxon>Dikarya</taxon>
        <taxon>Ascomycota</taxon>
        <taxon>Pezizomycotina</taxon>
        <taxon>Sordariomycetes</taxon>
        <taxon>Sordariomycetidae</taxon>
        <taxon>Sordariales</taxon>
        <taxon>Podosporaceae</taxon>
        <taxon>Podospora</taxon>
    </lineage>
</organism>
<proteinExistence type="inferred from homology"/>
<comment type="similarity">
    <text evidence="1 4">Belongs to the peptidase A1 family.</text>
</comment>
<dbReference type="InterPro" id="IPR033121">
    <property type="entry name" value="PEPTIDASE_A1"/>
</dbReference>
<evidence type="ECO:0000313" key="8">
    <source>
        <dbReference type="Proteomes" id="UP001285441"/>
    </source>
</evidence>
<feature type="active site" evidence="3">
    <location>
        <position position="328"/>
    </location>
</feature>
<dbReference type="PRINTS" id="PR00792">
    <property type="entry name" value="PEPSIN"/>
</dbReference>
<dbReference type="Gene3D" id="2.40.70.10">
    <property type="entry name" value="Acid Proteases"/>
    <property type="match status" value="2"/>
</dbReference>
<evidence type="ECO:0000313" key="7">
    <source>
        <dbReference type="EMBL" id="KAK3378147.1"/>
    </source>
</evidence>
<reference evidence="7" key="2">
    <citation type="submission" date="2023-06" db="EMBL/GenBank/DDBJ databases">
        <authorList>
            <consortium name="Lawrence Berkeley National Laboratory"/>
            <person name="Haridas S."/>
            <person name="Hensen N."/>
            <person name="Bonometti L."/>
            <person name="Westerberg I."/>
            <person name="Brannstrom I.O."/>
            <person name="Guillou S."/>
            <person name="Cros-Aarteil S."/>
            <person name="Calhoun S."/>
            <person name="Kuo A."/>
            <person name="Mondo S."/>
            <person name="Pangilinan J."/>
            <person name="Riley R."/>
            <person name="LaButti K."/>
            <person name="Andreopoulos B."/>
            <person name="Lipzen A."/>
            <person name="Chen C."/>
            <person name="Yanf M."/>
            <person name="Daum C."/>
            <person name="Ng V."/>
            <person name="Clum A."/>
            <person name="Steindorff A."/>
            <person name="Ohm R."/>
            <person name="Martin F."/>
            <person name="Silar P."/>
            <person name="Natvig D."/>
            <person name="Lalanne C."/>
            <person name="Gautier V."/>
            <person name="Ament-velasquez S.L."/>
            <person name="Kruys A."/>
            <person name="Hutchinson M.I."/>
            <person name="Powell A.J."/>
            <person name="Barry K."/>
            <person name="Miller A.N."/>
            <person name="Grigoriev I.V."/>
            <person name="Debuchy R."/>
            <person name="Gladieux P."/>
            <person name="Thoren M.H."/>
            <person name="Johannesson H."/>
        </authorList>
    </citation>
    <scope>NUCLEOTIDE SEQUENCE</scope>
    <source>
        <strain evidence="7">CBS 232.78</strain>
    </source>
</reference>
<keyword evidence="2 4" id="KW-0064">Aspartyl protease</keyword>
<dbReference type="CDD" id="cd05471">
    <property type="entry name" value="pepsin_like"/>
    <property type="match status" value="1"/>
</dbReference>
<comment type="caution">
    <text evidence="7">The sequence shown here is derived from an EMBL/GenBank/DDBJ whole genome shotgun (WGS) entry which is preliminary data.</text>
</comment>
<evidence type="ECO:0000256" key="5">
    <source>
        <dbReference type="SAM" id="SignalP"/>
    </source>
</evidence>
<evidence type="ECO:0000256" key="1">
    <source>
        <dbReference type="ARBA" id="ARBA00007447"/>
    </source>
</evidence>
<evidence type="ECO:0000259" key="6">
    <source>
        <dbReference type="PROSITE" id="PS51767"/>
    </source>
</evidence>
<dbReference type="GO" id="GO:0000324">
    <property type="term" value="C:fungal-type vacuole"/>
    <property type="evidence" value="ECO:0007669"/>
    <property type="project" value="TreeGrafter"/>
</dbReference>
<dbReference type="PROSITE" id="PS51767">
    <property type="entry name" value="PEPTIDASE_A1"/>
    <property type="match status" value="1"/>
</dbReference>
<feature type="signal peptide" evidence="5">
    <location>
        <begin position="1"/>
        <end position="30"/>
    </location>
</feature>
<evidence type="ECO:0000256" key="4">
    <source>
        <dbReference type="RuleBase" id="RU000454"/>
    </source>
</evidence>
<feature type="active site" evidence="3">
    <location>
        <position position="113"/>
    </location>
</feature>
<keyword evidence="8" id="KW-1185">Reference proteome</keyword>
<sequence length="441" mass="47221">MDKVLLNSSVASLLMPLLLLFSIILDLASAVPFAERRQAVRVPSDLHTVRLTRNTVPKSRAVLSDRFRKFRGVAAGPTAAVPAGVATALPAYHDVEYLIDVKLGNTTFSLIIDTGSSDTWLVKEGFQCLNAALQTVSFVNCNFGPVFKGNFSGGQIPGQHFNISYGSGNGPFLNGQMGYSDLTLAGVTIPKQQIALATVGSWNGDGISSGILGLGLPGLTEAFKGNQPAEDGLQNLVNYSPVVTTVSSQVGNGIFSLGLSRNASTSFLALGGVPTFVKVGNYASTPIEKMSKQFGGSDYFFYTMTAEQLLWKNRTQSGQQQPLKVIVDSGTTLNLLPYNITRAVNAQYSPPAIYIPQQGGWFVPCNAVPPSFGVQIAGQVFWAETSSMILQQVRDPNTNYCATGFGTVEGEPWILGDVFFQGLVAVFDTGPSMEMRFAKRL</sequence>
<dbReference type="InterPro" id="IPR034164">
    <property type="entry name" value="Pepsin-like_dom"/>
</dbReference>
<keyword evidence="4" id="KW-0378">Hydrolase</keyword>
<dbReference type="InterPro" id="IPR001969">
    <property type="entry name" value="Aspartic_peptidase_AS"/>
</dbReference>
<protein>
    <submittedName>
        <fullName evidence="7">Aspartic peptidase domain-containing protein</fullName>
    </submittedName>
</protein>
<dbReference type="GO" id="GO:0004190">
    <property type="term" value="F:aspartic-type endopeptidase activity"/>
    <property type="evidence" value="ECO:0007669"/>
    <property type="project" value="UniProtKB-KW"/>
</dbReference>
<evidence type="ECO:0000256" key="2">
    <source>
        <dbReference type="ARBA" id="ARBA00022750"/>
    </source>
</evidence>
<feature type="chain" id="PRO_5042121711" evidence="5">
    <location>
        <begin position="31"/>
        <end position="441"/>
    </location>
</feature>
<dbReference type="GO" id="GO:0006508">
    <property type="term" value="P:proteolysis"/>
    <property type="evidence" value="ECO:0007669"/>
    <property type="project" value="UniProtKB-KW"/>
</dbReference>
<dbReference type="PANTHER" id="PTHR47966:SF47">
    <property type="entry name" value="ENDOPEPTIDASE, PUTATIVE (AFU_ORTHOLOGUE AFUA_3G01220)-RELATED"/>
    <property type="match status" value="1"/>
</dbReference>
<accession>A0AAE0NBQ4</accession>
<gene>
    <name evidence="7" type="ORF">B0H63DRAFT_238175</name>
</gene>
<keyword evidence="5" id="KW-0732">Signal</keyword>
<feature type="domain" description="Peptidase A1" evidence="6">
    <location>
        <begin position="97"/>
        <end position="438"/>
    </location>
</feature>
<dbReference type="InterPro" id="IPR021109">
    <property type="entry name" value="Peptidase_aspartic_dom_sf"/>
</dbReference>
<reference evidence="7" key="1">
    <citation type="journal article" date="2023" name="Mol. Phylogenet. Evol.">
        <title>Genome-scale phylogeny and comparative genomics of the fungal order Sordariales.</title>
        <authorList>
            <person name="Hensen N."/>
            <person name="Bonometti L."/>
            <person name="Westerberg I."/>
            <person name="Brannstrom I.O."/>
            <person name="Guillou S."/>
            <person name="Cros-Aarteil S."/>
            <person name="Calhoun S."/>
            <person name="Haridas S."/>
            <person name="Kuo A."/>
            <person name="Mondo S."/>
            <person name="Pangilinan J."/>
            <person name="Riley R."/>
            <person name="LaButti K."/>
            <person name="Andreopoulos B."/>
            <person name="Lipzen A."/>
            <person name="Chen C."/>
            <person name="Yan M."/>
            <person name="Daum C."/>
            <person name="Ng V."/>
            <person name="Clum A."/>
            <person name="Steindorff A."/>
            <person name="Ohm R.A."/>
            <person name="Martin F."/>
            <person name="Silar P."/>
            <person name="Natvig D.O."/>
            <person name="Lalanne C."/>
            <person name="Gautier V."/>
            <person name="Ament-Velasquez S.L."/>
            <person name="Kruys A."/>
            <person name="Hutchinson M.I."/>
            <person name="Powell A.J."/>
            <person name="Barry K."/>
            <person name="Miller A.N."/>
            <person name="Grigoriev I.V."/>
            <person name="Debuchy R."/>
            <person name="Gladieux P."/>
            <person name="Hiltunen Thoren M."/>
            <person name="Johannesson H."/>
        </authorList>
    </citation>
    <scope>NUCLEOTIDE SEQUENCE</scope>
    <source>
        <strain evidence="7">CBS 232.78</strain>
    </source>
</reference>